<dbReference type="InterPro" id="IPR000030">
    <property type="entry name" value="PPE_dom"/>
</dbReference>
<evidence type="ECO:0000313" key="6">
    <source>
        <dbReference type="Proteomes" id="UP000193710"/>
    </source>
</evidence>
<sequence length="389" mass="38568">MDFGLLPPEVNSIRMYTGPGAAPMLAAAASWDAVAAELESTAGSYSSVISWLTDAMWWGPSSTSMSAAVMPYVGWLHLGAKAAEQTATQAYAAVAAYEAAFSMTVPPPVIAQNRALLMVLIATNFFGQNGPAIAAAEAHYAEMWAQDAAAMYGYAGSAESASTLAPFSEPQQSTNPDGPNEQARAVAQAAGNATSARTQSLTQLGSQAGSQQLGSTAADQLVPTAGSDPILGQGTSIISTGAEGSATIHPVSGSTVIVTVQSGTASVTLPNTSSAMLLTATSGPFTIPQGSTVFVSEGSTVSVDVVTGTANVIGDGDVIITTLTTPLTSTPATGAPAVAASSTPGLAGTAGIQPQLNVDAMLGTAVCTPARGELLEASAVAAPAAALAG</sequence>
<dbReference type="SUPFAM" id="SSF140459">
    <property type="entry name" value="PE/PPE dimer-like"/>
    <property type="match status" value="1"/>
</dbReference>
<accession>A0A024JXP5</accession>
<dbReference type="Proteomes" id="UP000028880">
    <property type="component" value="Unassembled WGS sequence"/>
</dbReference>
<dbReference type="InterPro" id="IPR038332">
    <property type="entry name" value="PPE_sf"/>
</dbReference>
<reference evidence="4" key="2">
    <citation type="submission" date="2014-04" db="EMBL/GenBank/DDBJ databases">
        <authorList>
            <person name="Xu Y.W."/>
            <person name="Yang Q."/>
        </authorList>
    </citation>
    <scope>NUCLEOTIDE SEQUENCE</scope>
    <source>
        <strain evidence="4">DSM 44626</strain>
    </source>
</reference>
<proteinExistence type="inferred from homology"/>
<evidence type="ECO:0000256" key="2">
    <source>
        <dbReference type="SAM" id="MobiDB-lite"/>
    </source>
</evidence>
<reference evidence="5 6" key="3">
    <citation type="submission" date="2016-01" db="EMBL/GenBank/DDBJ databases">
        <title>The new phylogeny of the genus Mycobacterium.</title>
        <authorList>
            <person name="Tarcisio F."/>
            <person name="Conor M."/>
            <person name="Antonella G."/>
            <person name="Elisabetta G."/>
            <person name="Giulia F.S."/>
            <person name="Sara T."/>
            <person name="Anna F."/>
            <person name="Clotilde B."/>
            <person name="Roberto B."/>
            <person name="Veronica D.S."/>
            <person name="Fabio R."/>
            <person name="Monica P."/>
            <person name="Olivier J."/>
            <person name="Enrico T."/>
            <person name="Nicola S."/>
        </authorList>
    </citation>
    <scope>NUCLEOTIDE SEQUENCE [LARGE SCALE GENOMIC DNA]</scope>
    <source>
        <strain evidence="5 6">DSM 44626</strain>
    </source>
</reference>
<dbReference type="PANTHER" id="PTHR46766">
    <property type="entry name" value="GLUTAMINE-RICH PROTEIN 2"/>
    <property type="match status" value="1"/>
</dbReference>
<feature type="compositionally biased region" description="Low complexity" evidence="2">
    <location>
        <begin position="183"/>
        <end position="216"/>
    </location>
</feature>
<dbReference type="PANTHER" id="PTHR46766:SF1">
    <property type="entry name" value="GLUTAMINE-RICH PROTEIN 2"/>
    <property type="match status" value="1"/>
</dbReference>
<feature type="region of interest" description="Disordered" evidence="2">
    <location>
        <begin position="163"/>
        <end position="216"/>
    </location>
</feature>
<dbReference type="eggNOG" id="COG5651">
    <property type="taxonomic scope" value="Bacteria"/>
</dbReference>
<feature type="compositionally biased region" description="Polar residues" evidence="2">
    <location>
        <begin position="163"/>
        <end position="177"/>
    </location>
</feature>
<gene>
    <name evidence="5" type="ORF">AWC29_07270</name>
    <name evidence="4" type="ORF">BN973_02959</name>
</gene>
<organism evidence="4">
    <name type="scientific">Mycobacterium triplex</name>
    <dbReference type="NCBI Taxonomy" id="47839"/>
    <lineage>
        <taxon>Bacteria</taxon>
        <taxon>Bacillati</taxon>
        <taxon>Actinomycetota</taxon>
        <taxon>Actinomycetes</taxon>
        <taxon>Mycobacteriales</taxon>
        <taxon>Mycobacteriaceae</taxon>
        <taxon>Mycobacterium</taxon>
        <taxon>Mycobacterium simiae complex</taxon>
    </lineage>
</organism>
<dbReference type="AlphaFoldDB" id="A0A024JXP5"/>
<feature type="domain" description="PPE" evidence="3">
    <location>
        <begin position="2"/>
        <end position="164"/>
    </location>
</feature>
<evidence type="ECO:0000259" key="3">
    <source>
        <dbReference type="Pfam" id="PF00823"/>
    </source>
</evidence>
<dbReference type="EMBL" id="HG964446">
    <property type="protein sequence ID" value="CDO88590.1"/>
    <property type="molecule type" value="Genomic_DNA"/>
</dbReference>
<dbReference type="EMBL" id="LQPY01000008">
    <property type="protein sequence ID" value="ORX07103.1"/>
    <property type="molecule type" value="Genomic_DNA"/>
</dbReference>
<dbReference type="OrthoDB" id="4701106at2"/>
<dbReference type="GO" id="GO:0052572">
    <property type="term" value="P:response to host immune response"/>
    <property type="evidence" value="ECO:0007669"/>
    <property type="project" value="TreeGrafter"/>
</dbReference>
<reference evidence="4" key="1">
    <citation type="journal article" date="2014" name="Genome Announc.">
        <title>Draft Genome Sequence of Mycobacterium triplex DSM 44626.</title>
        <authorList>
            <person name="Sassi M."/>
            <person name="Croce O."/>
            <person name="Robert C."/>
            <person name="Raoult D."/>
            <person name="Drancourt M."/>
        </authorList>
    </citation>
    <scope>NUCLEOTIDE SEQUENCE [LARGE SCALE GENOMIC DNA]</scope>
    <source>
        <strain evidence="4">DSM 44626</strain>
    </source>
</reference>
<dbReference type="HOGENOM" id="CLU_000243_0_1_11"/>
<name>A0A024JXP5_9MYCO</name>
<dbReference type="FunFam" id="1.20.1260.20:FF:000001">
    <property type="entry name" value="PPE family protein PPE41"/>
    <property type="match status" value="1"/>
</dbReference>
<dbReference type="STRING" id="47839.BN973_02959"/>
<evidence type="ECO:0000256" key="1">
    <source>
        <dbReference type="ARBA" id="ARBA00010652"/>
    </source>
</evidence>
<comment type="similarity">
    <text evidence="1">Belongs to the mycobacterial PPE family.</text>
</comment>
<dbReference type="RefSeq" id="WP_051641263.1">
    <property type="nucleotide sequence ID" value="NZ_HG964446.1"/>
</dbReference>
<protein>
    <submittedName>
        <fullName evidence="4">PPE family protein</fullName>
    </submittedName>
</protein>
<dbReference type="Proteomes" id="UP000193710">
    <property type="component" value="Unassembled WGS sequence"/>
</dbReference>
<evidence type="ECO:0000313" key="4">
    <source>
        <dbReference type="EMBL" id="CDO88590.1"/>
    </source>
</evidence>
<keyword evidence="6" id="KW-1185">Reference proteome</keyword>
<dbReference type="Pfam" id="PF00823">
    <property type="entry name" value="PPE"/>
    <property type="match status" value="1"/>
</dbReference>
<evidence type="ECO:0000313" key="5">
    <source>
        <dbReference type="EMBL" id="ORX07103.1"/>
    </source>
</evidence>
<dbReference type="Gene3D" id="1.20.1260.20">
    <property type="entry name" value="PPE superfamily"/>
    <property type="match status" value="1"/>
</dbReference>